<reference evidence="2 3" key="1">
    <citation type="journal article" date="2020" name="Nature">
        <title>Six reference-quality genomes reveal evolution of bat adaptations.</title>
        <authorList>
            <person name="Jebb D."/>
            <person name="Huang Z."/>
            <person name="Pippel M."/>
            <person name="Hughes G.M."/>
            <person name="Lavrichenko K."/>
            <person name="Devanna P."/>
            <person name="Winkler S."/>
            <person name="Jermiin L.S."/>
            <person name="Skirmuntt E.C."/>
            <person name="Katzourakis A."/>
            <person name="Burkitt-Gray L."/>
            <person name="Ray D.A."/>
            <person name="Sullivan K.A.M."/>
            <person name="Roscito J.G."/>
            <person name="Kirilenko B.M."/>
            <person name="Davalos L.M."/>
            <person name="Corthals A.P."/>
            <person name="Power M.L."/>
            <person name="Jones G."/>
            <person name="Ransome R.D."/>
            <person name="Dechmann D.K.N."/>
            <person name="Locatelli A.G."/>
            <person name="Puechmaille S.J."/>
            <person name="Fedrigo O."/>
            <person name="Jarvis E.D."/>
            <person name="Hiller M."/>
            <person name="Vernes S.C."/>
            <person name="Myers E.W."/>
            <person name="Teeling E.C."/>
        </authorList>
    </citation>
    <scope>NUCLEOTIDE SEQUENCE [LARGE SCALE GENOMIC DNA]</scope>
    <source>
        <strain evidence="2">MRouAeg1</strain>
        <tissue evidence="2">Muscle</tissue>
    </source>
</reference>
<dbReference type="Proteomes" id="UP000593571">
    <property type="component" value="Unassembled WGS sequence"/>
</dbReference>
<accession>A0A7J8CHN5</accession>
<dbReference type="AlphaFoldDB" id="A0A7J8CHN5"/>
<feature type="region of interest" description="Disordered" evidence="1">
    <location>
        <begin position="148"/>
        <end position="219"/>
    </location>
</feature>
<proteinExistence type="predicted"/>
<feature type="region of interest" description="Disordered" evidence="1">
    <location>
        <begin position="1"/>
        <end position="52"/>
    </location>
</feature>
<protein>
    <submittedName>
        <fullName evidence="2">Uncharacterized protein</fullName>
    </submittedName>
</protein>
<feature type="compositionally biased region" description="Basic and acidic residues" evidence="1">
    <location>
        <begin position="10"/>
        <end position="25"/>
    </location>
</feature>
<name>A0A7J8CHN5_ROUAE</name>
<organism evidence="2 3">
    <name type="scientific">Rousettus aegyptiacus</name>
    <name type="common">Egyptian fruit bat</name>
    <name type="synonym">Pteropus aegyptiacus</name>
    <dbReference type="NCBI Taxonomy" id="9407"/>
    <lineage>
        <taxon>Eukaryota</taxon>
        <taxon>Metazoa</taxon>
        <taxon>Chordata</taxon>
        <taxon>Craniata</taxon>
        <taxon>Vertebrata</taxon>
        <taxon>Euteleostomi</taxon>
        <taxon>Mammalia</taxon>
        <taxon>Eutheria</taxon>
        <taxon>Laurasiatheria</taxon>
        <taxon>Chiroptera</taxon>
        <taxon>Yinpterochiroptera</taxon>
        <taxon>Pteropodoidea</taxon>
        <taxon>Pteropodidae</taxon>
        <taxon>Rousettinae</taxon>
        <taxon>Rousettus</taxon>
    </lineage>
</organism>
<comment type="caution">
    <text evidence="2">The sequence shown here is derived from an EMBL/GenBank/DDBJ whole genome shotgun (WGS) entry which is preliminary data.</text>
</comment>
<gene>
    <name evidence="2" type="ORF">HJG63_008913</name>
</gene>
<dbReference type="EMBL" id="JACASE010000014">
    <property type="protein sequence ID" value="KAF6410348.1"/>
    <property type="molecule type" value="Genomic_DNA"/>
</dbReference>
<sequence length="219" mass="23057">MHAPSPRPTETPEGRRITRYDDAGRHVGTGDAGTPSILPPQGTVGGDPGGAAPRKWTRHCALVALACSEALARPPQGALGTASEVLAQRSPAHQRAWLAPESPRCSRLLSPVPKPPGGDIEAAARTMTKHSPAAPRKSCSLCKRVCGEAEEGQTPKRTGARNPERRPPSDPHPPLLLTTPGQAQLITPALSLHRGGPDRPPGQVRGKVLKTSRLSEDDC</sequence>
<keyword evidence="3" id="KW-1185">Reference proteome</keyword>
<evidence type="ECO:0000313" key="3">
    <source>
        <dbReference type="Proteomes" id="UP000593571"/>
    </source>
</evidence>
<evidence type="ECO:0000313" key="2">
    <source>
        <dbReference type="EMBL" id="KAF6410348.1"/>
    </source>
</evidence>
<evidence type="ECO:0000256" key="1">
    <source>
        <dbReference type="SAM" id="MobiDB-lite"/>
    </source>
</evidence>